<evidence type="ECO:0000313" key="7">
    <source>
        <dbReference type="Proteomes" id="UP001328107"/>
    </source>
</evidence>
<reference evidence="7" key="1">
    <citation type="submission" date="2022-10" db="EMBL/GenBank/DDBJ databases">
        <title>Genome assembly of Pristionchus species.</title>
        <authorList>
            <person name="Yoshida K."/>
            <person name="Sommer R.J."/>
        </authorList>
    </citation>
    <scope>NUCLEOTIDE SEQUENCE [LARGE SCALE GENOMIC DNA]</scope>
    <source>
        <strain evidence="7">RS5460</strain>
    </source>
</reference>
<dbReference type="Gene3D" id="3.40.50.150">
    <property type="entry name" value="Vaccinia Virus protein VP39"/>
    <property type="match status" value="1"/>
</dbReference>
<dbReference type="InterPro" id="IPR039758">
    <property type="entry name" value="NAGK-like"/>
</dbReference>
<dbReference type="InterPro" id="IPR029063">
    <property type="entry name" value="SAM-dependent_MTases_sf"/>
</dbReference>
<accession>A0AAN5CBW1</accession>
<dbReference type="EMBL" id="BTRK01000002">
    <property type="protein sequence ID" value="GMR36529.1"/>
    <property type="molecule type" value="Genomic_DNA"/>
</dbReference>
<evidence type="ECO:0000256" key="2">
    <source>
        <dbReference type="ARBA" id="ARBA00012122"/>
    </source>
</evidence>
<dbReference type="InterPro" id="IPR043129">
    <property type="entry name" value="ATPase_NBD"/>
</dbReference>
<dbReference type="Pfam" id="PF10294">
    <property type="entry name" value="Methyltransf_16"/>
    <property type="match status" value="1"/>
</dbReference>
<evidence type="ECO:0000256" key="4">
    <source>
        <dbReference type="ARBA" id="ARBA00031123"/>
    </source>
</evidence>
<dbReference type="InterPro" id="IPR019410">
    <property type="entry name" value="Methyltransf_16"/>
</dbReference>
<evidence type="ECO:0000256" key="1">
    <source>
        <dbReference type="ARBA" id="ARBA00006198"/>
    </source>
</evidence>
<organism evidence="6 7">
    <name type="scientific">Pristionchus mayeri</name>
    <dbReference type="NCBI Taxonomy" id="1317129"/>
    <lineage>
        <taxon>Eukaryota</taxon>
        <taxon>Metazoa</taxon>
        <taxon>Ecdysozoa</taxon>
        <taxon>Nematoda</taxon>
        <taxon>Chromadorea</taxon>
        <taxon>Rhabditida</taxon>
        <taxon>Rhabditina</taxon>
        <taxon>Diplogasteromorpha</taxon>
        <taxon>Diplogasteroidea</taxon>
        <taxon>Neodiplogasteridae</taxon>
        <taxon>Pristionchus</taxon>
    </lineage>
</organism>
<proteinExistence type="inferred from homology"/>
<dbReference type="PANTHER" id="PTHR12862">
    <property type="entry name" value="BADF TYPE ATPASE DOMAIN-CONTAINING PROTEIN"/>
    <property type="match status" value="1"/>
</dbReference>
<comment type="caution">
    <text evidence="6">The sequence shown here is derived from an EMBL/GenBank/DDBJ whole genome shotgun (WGS) entry which is preliminary data.</text>
</comment>
<dbReference type="EC" id="2.7.1.59" evidence="2"/>
<dbReference type="PANTHER" id="PTHR12862:SF0">
    <property type="entry name" value="N-ACETYL-D-GLUCOSAMINE KINASE"/>
    <property type="match status" value="1"/>
</dbReference>
<keyword evidence="7" id="KW-1185">Reference proteome</keyword>
<evidence type="ECO:0000259" key="5">
    <source>
        <dbReference type="Pfam" id="PF01869"/>
    </source>
</evidence>
<dbReference type="GO" id="GO:0045127">
    <property type="term" value="F:N-acetylglucosamine kinase activity"/>
    <property type="evidence" value="ECO:0007669"/>
    <property type="project" value="UniProtKB-EC"/>
</dbReference>
<feature type="domain" description="ATPase BadF/BadG/BcrA/BcrD type" evidence="5">
    <location>
        <begin position="198"/>
        <end position="498"/>
    </location>
</feature>
<gene>
    <name evidence="6" type="ORF">PMAYCL1PPCAC_06724</name>
</gene>
<comment type="similarity">
    <text evidence="1">Belongs to the eukaryotic-type N-acetylglucosamine kinase family.</text>
</comment>
<protein>
    <recommendedName>
        <fullName evidence="3">N-acetyl-D-glucosamine kinase</fullName>
        <ecNumber evidence="2">2.7.1.59</ecNumber>
    </recommendedName>
    <alternativeName>
        <fullName evidence="4">GlcNAc kinase</fullName>
    </alternativeName>
</protein>
<dbReference type="Gene3D" id="3.30.420.40">
    <property type="match status" value="2"/>
</dbReference>
<sequence length="523" mass="57210">SEEAAFKYEVGSHCWPCTETLASFISVNRGLFKDKTVLELGSGATGVAGIACGMARAKRVYMTDKENEEMMNTLKRNIQSNKVDDVCRVEVLDWSLPSTLNSFLSTLDSPIDWIVASDVFFDKSVFEPLVEVISTLLDRFPLAQVIFSYQNRCASWSIADLLESRGLGSCLIRKEEVEEHSIQLGIIYKKRSETIVAGIEGGASVSSAVFISCPDGRVMGRSSHKGSNYFLDGMQKTADSLVKWIREAKQEMKIVGLLDGLGMGLSGAEDADINEEMVDYILAQHGDVATRVVLKSDSEASIAACFREGGAVIIAGTGSTTRLITRKGELKGVGGWGHAVGDGGSAYWIANRGMRLIFDVEDGMEEENIERLREVILHFFSIKDKVQLLDLLYSKFDKGKLASVTAELAENVDDPTIARLFHDAGEILGKHMKALVKKISIEDTTDEVGVLAVGSVFKSWKCMREGFIKGLEMEKSPVKKMTLYRLTVDASLGAATLAAVAANTTIPLRELKEEDVLDLLSPM</sequence>
<feature type="non-terminal residue" evidence="6">
    <location>
        <position position="1"/>
    </location>
</feature>
<dbReference type="SUPFAM" id="SSF53067">
    <property type="entry name" value="Actin-like ATPase domain"/>
    <property type="match status" value="2"/>
</dbReference>
<dbReference type="InterPro" id="IPR002731">
    <property type="entry name" value="ATPase_BadF"/>
</dbReference>
<evidence type="ECO:0000313" key="6">
    <source>
        <dbReference type="EMBL" id="GMR36529.1"/>
    </source>
</evidence>
<evidence type="ECO:0000256" key="3">
    <source>
        <dbReference type="ARBA" id="ARBA00014974"/>
    </source>
</evidence>
<name>A0AAN5CBW1_9BILA</name>
<dbReference type="Proteomes" id="UP001328107">
    <property type="component" value="Unassembled WGS sequence"/>
</dbReference>
<dbReference type="AlphaFoldDB" id="A0AAN5CBW1"/>
<dbReference type="SUPFAM" id="SSF53335">
    <property type="entry name" value="S-adenosyl-L-methionine-dependent methyltransferases"/>
    <property type="match status" value="1"/>
</dbReference>
<dbReference type="Pfam" id="PF01869">
    <property type="entry name" value="BcrAD_BadFG"/>
    <property type="match status" value="1"/>
</dbReference>